<organism evidence="2 3">
    <name type="scientific">Arenibacterium halophilum</name>
    <dbReference type="NCBI Taxonomy" id="2583821"/>
    <lineage>
        <taxon>Bacteria</taxon>
        <taxon>Pseudomonadati</taxon>
        <taxon>Pseudomonadota</taxon>
        <taxon>Alphaproteobacteria</taxon>
        <taxon>Rhodobacterales</taxon>
        <taxon>Paracoccaceae</taxon>
        <taxon>Arenibacterium</taxon>
    </lineage>
</organism>
<accession>A0ABY2X837</accession>
<protein>
    <recommendedName>
        <fullName evidence="4">PRC-barrel domain-containing protein</fullName>
    </recommendedName>
</protein>
<name>A0ABY2X837_9RHOB</name>
<reference evidence="2 3" key="1">
    <citation type="submission" date="2019-05" db="EMBL/GenBank/DDBJ databases">
        <title>Marivita sp. nov. isolated from sea sediment.</title>
        <authorList>
            <person name="Kim W."/>
        </authorList>
    </citation>
    <scope>NUCLEOTIDE SEQUENCE [LARGE SCALE GENOMIC DNA]</scope>
    <source>
        <strain evidence="2 3">CAU 1492</strain>
    </source>
</reference>
<evidence type="ECO:0000256" key="1">
    <source>
        <dbReference type="SAM" id="SignalP"/>
    </source>
</evidence>
<evidence type="ECO:0000313" key="3">
    <source>
        <dbReference type="Proteomes" id="UP001191082"/>
    </source>
</evidence>
<keyword evidence="1" id="KW-0732">Signal</keyword>
<sequence length="122" mass="12827">MRLLLCPALAIALASAASAQTAQQPLIEIDDDVMVPGFEMTADTLDDLDVTDPGGIVIGEVEEVLGTSADMPSALAIDFDDSQTDFGDDDRVVNLDQVELANGALVLRMPATGILELPIWGD</sequence>
<comment type="caution">
    <text evidence="2">The sequence shown here is derived from an EMBL/GenBank/DDBJ whole genome shotgun (WGS) entry which is preliminary data.</text>
</comment>
<feature type="signal peptide" evidence="1">
    <location>
        <begin position="1"/>
        <end position="19"/>
    </location>
</feature>
<proteinExistence type="predicted"/>
<evidence type="ECO:0000313" key="2">
    <source>
        <dbReference type="EMBL" id="TMV11641.1"/>
    </source>
</evidence>
<keyword evidence="3" id="KW-1185">Reference proteome</keyword>
<evidence type="ECO:0008006" key="4">
    <source>
        <dbReference type="Google" id="ProtNLM"/>
    </source>
</evidence>
<dbReference type="RefSeq" id="WP_138864705.1">
    <property type="nucleotide sequence ID" value="NZ_VCPC01000003.1"/>
</dbReference>
<dbReference type="Proteomes" id="UP001191082">
    <property type="component" value="Unassembled WGS sequence"/>
</dbReference>
<gene>
    <name evidence="2" type="ORF">FGK64_15320</name>
</gene>
<dbReference type="EMBL" id="VCPC01000003">
    <property type="protein sequence ID" value="TMV11641.1"/>
    <property type="molecule type" value="Genomic_DNA"/>
</dbReference>
<feature type="chain" id="PRO_5047271957" description="PRC-barrel domain-containing protein" evidence="1">
    <location>
        <begin position="20"/>
        <end position="122"/>
    </location>
</feature>